<comment type="similarity">
    <text evidence="2">Belongs to the asaB hydroxylase/desaturase family.</text>
</comment>
<comment type="caution">
    <text evidence="3">The sequence shown here is derived from an EMBL/GenBank/DDBJ whole genome shotgun (WGS) entry which is preliminary data.</text>
</comment>
<dbReference type="NCBIfam" id="NF041278">
    <property type="entry name" value="CmcJ_NvfI_EfuI"/>
    <property type="match status" value="1"/>
</dbReference>
<gene>
    <name evidence="3" type="ORF">N0V89_008813</name>
</gene>
<keyword evidence="1" id="KW-0560">Oxidoreductase</keyword>
<evidence type="ECO:0000313" key="4">
    <source>
        <dbReference type="Proteomes" id="UP001140513"/>
    </source>
</evidence>
<name>A0A9W8XIA0_9PLEO</name>
<dbReference type="InterPro" id="IPR044053">
    <property type="entry name" value="AsaB-like"/>
</dbReference>
<accession>A0A9W8XIA0</accession>
<dbReference type="InterPro" id="IPR029063">
    <property type="entry name" value="SAM-dependent_MTases_sf"/>
</dbReference>
<evidence type="ECO:0008006" key="5">
    <source>
        <dbReference type="Google" id="ProtNLM"/>
    </source>
</evidence>
<reference evidence="3" key="1">
    <citation type="submission" date="2022-10" db="EMBL/GenBank/DDBJ databases">
        <title>Tapping the CABI collections for fungal endophytes: first genome assemblies for Collariella, Neodidymelliopsis, Ascochyta clinopodiicola, Didymella pomorum, Didymosphaeria variabile, Neocosmospora piperis and Neocucurbitaria cava.</title>
        <authorList>
            <person name="Hill R."/>
        </authorList>
    </citation>
    <scope>NUCLEOTIDE SEQUENCE</scope>
    <source>
        <strain evidence="3">IMI 356815</strain>
    </source>
</reference>
<dbReference type="PANTHER" id="PTHR34598:SF3">
    <property type="entry name" value="OXIDOREDUCTASE AN1597"/>
    <property type="match status" value="1"/>
</dbReference>
<dbReference type="OrthoDB" id="412788at2759"/>
<proteinExistence type="inferred from homology"/>
<dbReference type="AlphaFoldDB" id="A0A9W8XIA0"/>
<keyword evidence="4" id="KW-1185">Reference proteome</keyword>
<dbReference type="EMBL" id="JAPEUX010000006">
    <property type="protein sequence ID" value="KAJ4350192.1"/>
    <property type="molecule type" value="Genomic_DNA"/>
</dbReference>
<evidence type="ECO:0000256" key="2">
    <source>
        <dbReference type="ARBA" id="ARBA00023604"/>
    </source>
</evidence>
<dbReference type="RefSeq" id="XP_056069122.1">
    <property type="nucleotide sequence ID" value="XM_056217566.1"/>
</dbReference>
<sequence length="508" mass="57163">MSQIHPQATRGFHAANLYDAHRPSYPSHAISSLLSRIRVAGVRGARLVELGAGTGKFTSLLSARPERYEIVAGEPHEEMRGVLEGKSLRGVKVIGDRAESLESVDRDWAEVNAPIDHTPTTPYEARLKAIIRSLPNPINLYRELKWKDVLRPEQQQLFEWPLKEEELSNETALSRESIWERFATMSQVSSLKGIETQAMKNQVYEALSGDDVEEDAQGNIKWHGRTMTYATAQFFAGTKDRKPAFLDYATGESNLLPATKQKIPLNDIRTLNPQPTLLSQGFQLAAFPSTITEQAFLPNTQAGPSTLNEITTYYHECESLVANLTGATTVHAFHHRYRQQKNPPALDAEKIKTYPTTPVPDIHIDNDSTTAHAHLTRILPPLEASHWESRHWAIINVWSPLAQVHQMPLAVLDPSSTPIHATSLAEPVYTRGNYKSHIRGVRWHPEYKFYYASAMGKGEALLFVDYDSERRWRLGGVAHGAVQEVKTESKVDVPLRRSLEVRCLVLYD</sequence>
<evidence type="ECO:0000256" key="1">
    <source>
        <dbReference type="ARBA" id="ARBA00023002"/>
    </source>
</evidence>
<evidence type="ECO:0000313" key="3">
    <source>
        <dbReference type="EMBL" id="KAJ4350192.1"/>
    </source>
</evidence>
<dbReference type="PANTHER" id="PTHR34598">
    <property type="entry name" value="BLL6449 PROTEIN"/>
    <property type="match status" value="1"/>
</dbReference>
<dbReference type="Gene3D" id="3.40.50.150">
    <property type="entry name" value="Vaccinia Virus protein VP39"/>
    <property type="match status" value="1"/>
</dbReference>
<dbReference type="Proteomes" id="UP001140513">
    <property type="component" value="Unassembled WGS sequence"/>
</dbReference>
<dbReference type="GO" id="GO:0016491">
    <property type="term" value="F:oxidoreductase activity"/>
    <property type="evidence" value="ECO:0007669"/>
    <property type="project" value="UniProtKB-KW"/>
</dbReference>
<dbReference type="SUPFAM" id="SSF53335">
    <property type="entry name" value="S-adenosyl-L-methionine-dependent methyltransferases"/>
    <property type="match status" value="1"/>
</dbReference>
<protein>
    <recommendedName>
        <fullName evidence="5">Methyltransferase domain-containing protein</fullName>
    </recommendedName>
</protein>
<organism evidence="3 4">
    <name type="scientific">Didymosphaeria variabile</name>
    <dbReference type="NCBI Taxonomy" id="1932322"/>
    <lineage>
        <taxon>Eukaryota</taxon>
        <taxon>Fungi</taxon>
        <taxon>Dikarya</taxon>
        <taxon>Ascomycota</taxon>
        <taxon>Pezizomycotina</taxon>
        <taxon>Dothideomycetes</taxon>
        <taxon>Pleosporomycetidae</taxon>
        <taxon>Pleosporales</taxon>
        <taxon>Massarineae</taxon>
        <taxon>Didymosphaeriaceae</taxon>
        <taxon>Didymosphaeria</taxon>
    </lineage>
</organism>
<dbReference type="GeneID" id="80912343"/>